<gene>
    <name evidence="1" type="ORF">NA66_10302</name>
</gene>
<accession>A0A318I211</accession>
<evidence type="ECO:0000313" key="2">
    <source>
        <dbReference type="Proteomes" id="UP000247755"/>
    </source>
</evidence>
<sequence>MFASEVCVYLDEDYFRAHVGEGTNIFGERKFIRDRNLSREWALYVPPGMSESGIAVKVLDDDGRLFSYECWYFGEVVR</sequence>
<dbReference type="Pfam" id="PF13079">
    <property type="entry name" value="DUF3916"/>
    <property type="match status" value="1"/>
</dbReference>
<reference evidence="1 2" key="1">
    <citation type="submission" date="2018-05" db="EMBL/GenBank/DDBJ databases">
        <title>Comparative genomics of bacterial root endophytes of switchgrass collected from native prairies over two seasons.</title>
        <authorList>
            <person name="Tang Y."/>
        </authorList>
    </citation>
    <scope>NUCLEOTIDE SEQUENCE [LARGE SCALE GENOMIC DNA]</scope>
    <source>
        <strain evidence="1 2">NFIX32</strain>
    </source>
</reference>
<dbReference type="AlphaFoldDB" id="A0A318I211"/>
<dbReference type="InterPro" id="IPR025075">
    <property type="entry name" value="DUF3916"/>
</dbReference>
<evidence type="ECO:0000313" key="1">
    <source>
        <dbReference type="EMBL" id="PXX24663.1"/>
    </source>
</evidence>
<protein>
    <submittedName>
        <fullName evidence="1">Uncharacterized protein DUF3916</fullName>
    </submittedName>
</protein>
<dbReference type="Proteomes" id="UP000247755">
    <property type="component" value="Unassembled WGS sequence"/>
</dbReference>
<dbReference type="EMBL" id="QJJY01000030">
    <property type="protein sequence ID" value="PXX24663.1"/>
    <property type="molecule type" value="Genomic_DNA"/>
</dbReference>
<organism evidence="1 2">
    <name type="scientific">Burkholderia pyrrocinia</name>
    <name type="common">Pseudomonas pyrrocinia</name>
    <dbReference type="NCBI Taxonomy" id="60550"/>
    <lineage>
        <taxon>Bacteria</taxon>
        <taxon>Pseudomonadati</taxon>
        <taxon>Pseudomonadota</taxon>
        <taxon>Betaproteobacteria</taxon>
        <taxon>Burkholderiales</taxon>
        <taxon>Burkholderiaceae</taxon>
        <taxon>Burkholderia</taxon>
        <taxon>Burkholderia cepacia complex</taxon>
    </lineage>
</organism>
<comment type="caution">
    <text evidence="1">The sequence shown here is derived from an EMBL/GenBank/DDBJ whole genome shotgun (WGS) entry which is preliminary data.</text>
</comment>
<proteinExistence type="predicted"/>
<name>A0A318I211_BURPY</name>